<dbReference type="InterPro" id="IPR010499">
    <property type="entry name" value="AraC_E-bd"/>
</dbReference>
<feature type="domain" description="AraC effector-binding" evidence="1">
    <location>
        <begin position="1"/>
        <end position="160"/>
    </location>
</feature>
<dbReference type="HOGENOM" id="CLU_106591_0_0_9"/>
<proteinExistence type="predicted"/>
<dbReference type="InterPro" id="IPR029441">
    <property type="entry name" value="Cass2"/>
</dbReference>
<dbReference type="RefSeq" id="WP_013921557.1">
    <property type="nucleotide sequence ID" value="NC_015690.1"/>
</dbReference>
<reference evidence="3" key="1">
    <citation type="submission" date="2011-06" db="EMBL/GenBank/DDBJ databases">
        <title>Complete genome sequence of Paenibacillus mucilaginosus KNP414.</title>
        <authorList>
            <person name="Wang J."/>
            <person name="Hu S."/>
            <person name="Hu X."/>
            <person name="Zhang B."/>
            <person name="Dong D."/>
            <person name="Zhang S."/>
            <person name="Zhao K."/>
            <person name="Wu D."/>
        </authorList>
    </citation>
    <scope>NUCLEOTIDE SEQUENCE [LARGE SCALE GENOMIC DNA]</scope>
    <source>
        <strain evidence="3">KNP414</strain>
    </source>
</reference>
<gene>
    <name evidence="2" type="ordered locus">KNP414_07925</name>
</gene>
<dbReference type="Gene3D" id="3.20.80.10">
    <property type="entry name" value="Regulatory factor, effector binding domain"/>
    <property type="match status" value="1"/>
</dbReference>
<dbReference type="SMART" id="SM00871">
    <property type="entry name" value="AraC_E_bind"/>
    <property type="match status" value="1"/>
</dbReference>
<dbReference type="InterPro" id="IPR053182">
    <property type="entry name" value="YobU-like_regulator"/>
</dbReference>
<dbReference type="KEGG" id="pms:KNP414_07925"/>
<accession>F8FKP2</accession>
<dbReference type="Pfam" id="PF14526">
    <property type="entry name" value="Cass2"/>
    <property type="match status" value="1"/>
</dbReference>
<protein>
    <submittedName>
        <fullName evidence="2">Transcription activator effector binding protein</fullName>
    </submittedName>
</protein>
<dbReference type="PANTHER" id="PTHR36444:SF2">
    <property type="entry name" value="TRANSCRIPTIONAL REGULATOR PROTEIN YOBU-RELATED"/>
    <property type="match status" value="1"/>
</dbReference>
<dbReference type="PATRIC" id="fig|1036673.3.peg.7395"/>
<evidence type="ECO:0000259" key="1">
    <source>
        <dbReference type="SMART" id="SM00871"/>
    </source>
</evidence>
<dbReference type="AlphaFoldDB" id="F8FKP2"/>
<sequence>MNTYTTEQPEIQLIGVSTRTTNAEEAGPNGRLPGLWEAFFKSGMASNPGVTNPHRIYALYTDYESDVNGAYTTLIGHETGGEAAQAGPSYEYAVIPAGKYRVFTSRRGPVFEVVPEAWGEIWAYYKESPEQRAYTGDYELYDSVNGNPDHMEVQIYIAIK</sequence>
<evidence type="ECO:0000313" key="3">
    <source>
        <dbReference type="Proteomes" id="UP000006620"/>
    </source>
</evidence>
<name>F8FKP2_PAEMK</name>
<dbReference type="SUPFAM" id="SSF55136">
    <property type="entry name" value="Probable bacterial effector-binding domain"/>
    <property type="match status" value="1"/>
</dbReference>
<evidence type="ECO:0000313" key="2">
    <source>
        <dbReference type="EMBL" id="AEI46410.1"/>
    </source>
</evidence>
<dbReference type="PANTHER" id="PTHR36444">
    <property type="entry name" value="TRANSCRIPTIONAL REGULATOR PROTEIN YOBU-RELATED"/>
    <property type="match status" value="1"/>
</dbReference>
<dbReference type="EMBL" id="CP002869">
    <property type="protein sequence ID" value="AEI46410.1"/>
    <property type="molecule type" value="Genomic_DNA"/>
</dbReference>
<reference evidence="2 3" key="2">
    <citation type="journal article" date="2013" name="Genome Announc.">
        <title>Genome Sequence of Growth-Improving Paenibacillus mucilaginosus Strain KNP414.</title>
        <authorList>
            <person name="Lu J.J."/>
            <person name="Wang J.F."/>
            <person name="Hu X.F."/>
        </authorList>
    </citation>
    <scope>NUCLEOTIDE SEQUENCE [LARGE SCALE GENOMIC DNA]</scope>
    <source>
        <strain evidence="2 3">KNP414</strain>
    </source>
</reference>
<organism evidence="2 3">
    <name type="scientific">Paenibacillus mucilaginosus (strain KNP414)</name>
    <dbReference type="NCBI Taxonomy" id="1036673"/>
    <lineage>
        <taxon>Bacteria</taxon>
        <taxon>Bacillati</taxon>
        <taxon>Bacillota</taxon>
        <taxon>Bacilli</taxon>
        <taxon>Bacillales</taxon>
        <taxon>Paenibacillaceae</taxon>
        <taxon>Paenibacillus</taxon>
    </lineage>
</organism>
<dbReference type="Proteomes" id="UP000006620">
    <property type="component" value="Chromosome"/>
</dbReference>
<dbReference type="InterPro" id="IPR011256">
    <property type="entry name" value="Reg_factor_effector_dom_sf"/>
</dbReference>